<dbReference type="GO" id="GO:0016757">
    <property type="term" value="F:glycosyltransferase activity"/>
    <property type="evidence" value="ECO:0007669"/>
    <property type="project" value="UniProtKB-KW"/>
</dbReference>
<dbReference type="InterPro" id="IPR001173">
    <property type="entry name" value="Glyco_trans_2-like"/>
</dbReference>
<reference evidence="2 3" key="1">
    <citation type="submission" date="2024-04" db="EMBL/GenBank/DDBJ databases">
        <title>draft genome sequnece of Paenibacillus filicis.</title>
        <authorList>
            <person name="Kim D.-U."/>
        </authorList>
    </citation>
    <scope>NUCLEOTIDE SEQUENCE [LARGE SCALE GENOMIC DNA]</scope>
    <source>
        <strain evidence="2 3">KACC14197</strain>
    </source>
</reference>
<proteinExistence type="predicted"/>
<feature type="domain" description="Glycosyltransferase 2-like" evidence="1">
    <location>
        <begin position="109"/>
        <end position="198"/>
    </location>
</feature>
<evidence type="ECO:0000313" key="2">
    <source>
        <dbReference type="EMBL" id="MEK8128530.1"/>
    </source>
</evidence>
<accession>A0ABU9DI56</accession>
<sequence length="486" mass="54949">MTDNLSSRSYYASMIDHLQHGRYAEAEREAMAEIRQAPLAPQTWSLLGEALMHQGFGLAARRAFDRAWLLDPQADWVDGVHRHLEDVPAGPFREDVELLLQPKKVSVAIGIIAKNEERVIARCLSSLGSAADEIVLVDSGSTDRTVDIASGFPGVRIIRTGWQQSFSELRNEGLRQMSSDWVLWIDADEVLHPEDVAAVRETAGLFDELPLTPILYVWQMNQVSGTVMHEFSQARFFPLHRGLCYHGRVHEQIGPEQGDRLSFPAYRQPVRIRLLHDGYEPAVVADKNKLRRNLELLSLMTEEEPEQPGWWLYHARESLSLGLREQALASLEQAEAAALHVPSFARMLDIYMLTVKLRAAESDWSAVEASCQKALALHPDFPDALFYQAVAKLKQGYVLYREAEASLKQAKLGFSSYRGTVSPDYEISRWKADATIADIARSVGRFGDAAQVYRHLVEHFPHAESLQKPLRLIDEQRSVLNRLYED</sequence>
<dbReference type="EMBL" id="JBBPCC010000006">
    <property type="protein sequence ID" value="MEK8128530.1"/>
    <property type="molecule type" value="Genomic_DNA"/>
</dbReference>
<dbReference type="SUPFAM" id="SSF48452">
    <property type="entry name" value="TPR-like"/>
    <property type="match status" value="2"/>
</dbReference>
<dbReference type="Gene3D" id="1.25.40.10">
    <property type="entry name" value="Tetratricopeptide repeat domain"/>
    <property type="match status" value="2"/>
</dbReference>
<dbReference type="EC" id="2.4.-.-" evidence="2"/>
<gene>
    <name evidence="2" type="ORF">WMW72_11500</name>
</gene>
<dbReference type="PANTHER" id="PTHR43630">
    <property type="entry name" value="POLY-BETA-1,6-N-ACETYL-D-GLUCOSAMINE SYNTHASE"/>
    <property type="match status" value="1"/>
</dbReference>
<organism evidence="2 3">
    <name type="scientific">Paenibacillus filicis</name>
    <dbReference type="NCBI Taxonomy" id="669464"/>
    <lineage>
        <taxon>Bacteria</taxon>
        <taxon>Bacillati</taxon>
        <taxon>Bacillota</taxon>
        <taxon>Bacilli</taxon>
        <taxon>Bacillales</taxon>
        <taxon>Paenibacillaceae</taxon>
        <taxon>Paenibacillus</taxon>
    </lineage>
</organism>
<dbReference type="InterPro" id="IPR029044">
    <property type="entry name" value="Nucleotide-diphossugar_trans"/>
</dbReference>
<dbReference type="InterPro" id="IPR011990">
    <property type="entry name" value="TPR-like_helical_dom_sf"/>
</dbReference>
<dbReference type="Proteomes" id="UP001469365">
    <property type="component" value="Unassembled WGS sequence"/>
</dbReference>
<evidence type="ECO:0000259" key="1">
    <source>
        <dbReference type="Pfam" id="PF00535"/>
    </source>
</evidence>
<dbReference type="Pfam" id="PF00535">
    <property type="entry name" value="Glycos_transf_2"/>
    <property type="match status" value="1"/>
</dbReference>
<protein>
    <submittedName>
        <fullName evidence="2">Glycosyltransferase</fullName>
        <ecNumber evidence="2">2.4.-.-</ecNumber>
    </submittedName>
</protein>
<keyword evidence="2" id="KW-0808">Transferase</keyword>
<dbReference type="PANTHER" id="PTHR43630:SF2">
    <property type="entry name" value="GLYCOSYLTRANSFERASE"/>
    <property type="match status" value="1"/>
</dbReference>
<dbReference type="CDD" id="cd02511">
    <property type="entry name" value="Beta4Glucosyltransferase"/>
    <property type="match status" value="1"/>
</dbReference>
<dbReference type="Gene3D" id="3.90.550.10">
    <property type="entry name" value="Spore Coat Polysaccharide Biosynthesis Protein SpsA, Chain A"/>
    <property type="match status" value="1"/>
</dbReference>
<dbReference type="SUPFAM" id="SSF53448">
    <property type="entry name" value="Nucleotide-diphospho-sugar transferases"/>
    <property type="match status" value="1"/>
</dbReference>
<evidence type="ECO:0000313" key="3">
    <source>
        <dbReference type="Proteomes" id="UP001469365"/>
    </source>
</evidence>
<name>A0ABU9DI56_9BACL</name>
<dbReference type="RefSeq" id="WP_341415611.1">
    <property type="nucleotide sequence ID" value="NZ_JBBPCC010000006.1"/>
</dbReference>
<keyword evidence="2" id="KW-0328">Glycosyltransferase</keyword>
<comment type="caution">
    <text evidence="2">The sequence shown here is derived from an EMBL/GenBank/DDBJ whole genome shotgun (WGS) entry which is preliminary data.</text>
</comment>
<keyword evidence="3" id="KW-1185">Reference proteome</keyword>